<keyword evidence="1" id="KW-0472">Membrane</keyword>
<dbReference type="AlphaFoldDB" id="A0A432WCK0"/>
<name>A0A432WCK0_9GAMM</name>
<evidence type="ECO:0000256" key="1">
    <source>
        <dbReference type="SAM" id="Phobius"/>
    </source>
</evidence>
<feature type="transmembrane region" description="Helical" evidence="1">
    <location>
        <begin position="62"/>
        <end position="89"/>
    </location>
</feature>
<protein>
    <submittedName>
        <fullName evidence="2">Uncharacterized protein</fullName>
    </submittedName>
</protein>
<evidence type="ECO:0000313" key="3">
    <source>
        <dbReference type="Proteomes" id="UP000288405"/>
    </source>
</evidence>
<proteinExistence type="predicted"/>
<organism evidence="2 3">
    <name type="scientific">Aliidiomarina sanyensis</name>
    <dbReference type="NCBI Taxonomy" id="1249555"/>
    <lineage>
        <taxon>Bacteria</taxon>
        <taxon>Pseudomonadati</taxon>
        <taxon>Pseudomonadota</taxon>
        <taxon>Gammaproteobacteria</taxon>
        <taxon>Alteromonadales</taxon>
        <taxon>Idiomarinaceae</taxon>
        <taxon>Aliidiomarina</taxon>
    </lineage>
</organism>
<dbReference type="EMBL" id="PIPM01000010">
    <property type="protein sequence ID" value="RUO30133.1"/>
    <property type="molecule type" value="Genomic_DNA"/>
</dbReference>
<keyword evidence="1" id="KW-0812">Transmembrane</keyword>
<feature type="transmembrane region" description="Helical" evidence="1">
    <location>
        <begin position="32"/>
        <end position="55"/>
    </location>
</feature>
<dbReference type="RefSeq" id="WP_126777329.1">
    <property type="nucleotide sequence ID" value="NZ_PIPM01000010.1"/>
</dbReference>
<keyword evidence="1" id="KW-1133">Transmembrane helix</keyword>
<sequence length="97" mass="10205">MRTLLIILTVVLALALFGPAIFTLAVEGVLALLVPVLVVALLAGVGFFVGAVLLGSTVIGGLIVLGVLLMVGFSVFWPLLLILFVAWLFTRSRTQQA</sequence>
<reference evidence="2 3" key="1">
    <citation type="journal article" date="2011" name="Front. Microbiol.">
        <title>Genomic signatures of strain selection and enhancement in Bacillus atrophaeus var. globigii, a historical biowarfare simulant.</title>
        <authorList>
            <person name="Gibbons H.S."/>
            <person name="Broomall S.M."/>
            <person name="McNew L.A."/>
            <person name="Daligault H."/>
            <person name="Chapman C."/>
            <person name="Bruce D."/>
            <person name="Karavis M."/>
            <person name="Krepps M."/>
            <person name="McGregor P.A."/>
            <person name="Hong C."/>
            <person name="Park K.H."/>
            <person name="Akmal A."/>
            <person name="Feldman A."/>
            <person name="Lin J.S."/>
            <person name="Chang W.E."/>
            <person name="Higgs B.W."/>
            <person name="Demirev P."/>
            <person name="Lindquist J."/>
            <person name="Liem A."/>
            <person name="Fochler E."/>
            <person name="Read T.D."/>
            <person name="Tapia R."/>
            <person name="Johnson S."/>
            <person name="Bishop-Lilly K.A."/>
            <person name="Detter C."/>
            <person name="Han C."/>
            <person name="Sozhamannan S."/>
            <person name="Rosenzweig C.N."/>
            <person name="Skowronski E.W."/>
        </authorList>
    </citation>
    <scope>NUCLEOTIDE SEQUENCE [LARGE SCALE GENOMIC DNA]</scope>
    <source>
        <strain evidence="2 3">GYP-17</strain>
    </source>
</reference>
<dbReference type="Proteomes" id="UP000288405">
    <property type="component" value="Unassembled WGS sequence"/>
</dbReference>
<evidence type="ECO:0000313" key="2">
    <source>
        <dbReference type="EMBL" id="RUO30133.1"/>
    </source>
</evidence>
<comment type="caution">
    <text evidence="2">The sequence shown here is derived from an EMBL/GenBank/DDBJ whole genome shotgun (WGS) entry which is preliminary data.</text>
</comment>
<gene>
    <name evidence="2" type="ORF">CWE11_09230</name>
</gene>
<keyword evidence="3" id="KW-1185">Reference proteome</keyword>
<accession>A0A432WCK0</accession>